<dbReference type="Gene3D" id="3.40.50.1980">
    <property type="entry name" value="Nitrogenase molybdenum iron protein domain"/>
    <property type="match status" value="2"/>
</dbReference>
<evidence type="ECO:0000313" key="5">
    <source>
        <dbReference type="EMBL" id="RGE69553.1"/>
    </source>
</evidence>
<feature type="signal peptide" evidence="2">
    <location>
        <begin position="1"/>
        <end position="21"/>
    </location>
</feature>
<dbReference type="PROSITE" id="PS50983">
    <property type="entry name" value="FE_B12_PBP"/>
    <property type="match status" value="1"/>
</dbReference>
<dbReference type="SUPFAM" id="SSF53807">
    <property type="entry name" value="Helical backbone' metal receptor"/>
    <property type="match status" value="1"/>
</dbReference>
<organism evidence="4 6">
    <name type="scientific">Anaerotruncus colihominis</name>
    <dbReference type="NCBI Taxonomy" id="169435"/>
    <lineage>
        <taxon>Bacteria</taxon>
        <taxon>Bacillati</taxon>
        <taxon>Bacillota</taxon>
        <taxon>Clostridia</taxon>
        <taxon>Eubacteriales</taxon>
        <taxon>Oscillospiraceae</taxon>
        <taxon>Anaerotruncus</taxon>
    </lineage>
</organism>
<evidence type="ECO:0000313" key="7">
    <source>
        <dbReference type="Proteomes" id="UP000260828"/>
    </source>
</evidence>
<dbReference type="PANTHER" id="PTHR30535">
    <property type="entry name" value="VITAMIN B12-BINDING PROTEIN"/>
    <property type="match status" value="1"/>
</dbReference>
<name>A0A174QUX2_9FIRM</name>
<comment type="similarity">
    <text evidence="1">Belongs to the bacterial solute-binding protein 8 family.</text>
</comment>
<evidence type="ECO:0000313" key="4">
    <source>
        <dbReference type="EMBL" id="CUP74650.1"/>
    </source>
</evidence>
<dbReference type="Proteomes" id="UP000260828">
    <property type="component" value="Unassembled WGS sequence"/>
</dbReference>
<gene>
    <name evidence="5" type="ORF">DXC40_00275</name>
    <name evidence="4" type="ORF">ERS852551_01799</name>
</gene>
<proteinExistence type="inferred from homology"/>
<reference evidence="5 7" key="2">
    <citation type="submission" date="2018-08" db="EMBL/GenBank/DDBJ databases">
        <title>A genome reference for cultivated species of the human gut microbiota.</title>
        <authorList>
            <person name="Zou Y."/>
            <person name="Xue W."/>
            <person name="Luo G."/>
        </authorList>
    </citation>
    <scope>NUCLEOTIDE SEQUENCE [LARGE SCALE GENOMIC DNA]</scope>
    <source>
        <strain evidence="5 7">TF05-12AC</strain>
    </source>
</reference>
<accession>A0A174QUX2</accession>
<dbReference type="Proteomes" id="UP000095765">
    <property type="component" value="Unassembled WGS sequence"/>
</dbReference>
<reference evidence="4 6" key="1">
    <citation type="submission" date="2015-09" db="EMBL/GenBank/DDBJ databases">
        <authorList>
            <consortium name="Pathogen Informatics"/>
        </authorList>
    </citation>
    <scope>NUCLEOTIDE SEQUENCE [LARGE SCALE GENOMIC DNA]</scope>
    <source>
        <strain evidence="4 6">2789STDY5834939</strain>
    </source>
</reference>
<dbReference type="AlphaFoldDB" id="A0A174QUX2"/>
<protein>
    <submittedName>
        <fullName evidence="4">Corrinoid ABC transporter substrate-binding protein</fullName>
    </submittedName>
    <submittedName>
        <fullName evidence="5">Peptide ABC transporter substrate-binding protein</fullName>
    </submittedName>
</protein>
<dbReference type="RefSeq" id="WP_055245050.1">
    <property type="nucleotide sequence ID" value="NZ_CABIWA010000013.1"/>
</dbReference>
<dbReference type="PANTHER" id="PTHR30535:SF34">
    <property type="entry name" value="MOLYBDATE-BINDING PROTEIN MOLA"/>
    <property type="match status" value="1"/>
</dbReference>
<evidence type="ECO:0000259" key="3">
    <source>
        <dbReference type="PROSITE" id="PS50983"/>
    </source>
</evidence>
<sequence length="366" mass="41158">MRKMLSLILAAVFSLTACSEAGGSQEAAVVQEPAATASSSGEAIESYTVTDVRGKEIAFDAVPERVATVGKPFPSLYYAIEGATDHIVGCNPSSIKAYNESVLRYMYPQLENAVTDWCNTDSTVNIEELLKLRPDVVFIYSTDDQEIEKIEDAGIKVVALRSAELDSVKENLQIIAAVCQKEERGKQLIQYIEEQIVEVTSRLTDVAEEDKPSVIEFYSDMNVSVSQYDHWMIPSGAKNPAEGLTGKMSEVDMEQILVWNPDIIYIGNHSDLMPSDLLENKQEGRDWSIVNAVKNNQVYKIPIGAYRWDPAGAETPLMVKWAAKLQYPEIFEDMDMRQEVKDFFDYVYQYQLTDEQVSEILDNRQQ</sequence>
<evidence type="ECO:0000256" key="2">
    <source>
        <dbReference type="SAM" id="SignalP"/>
    </source>
</evidence>
<feature type="chain" id="PRO_5041795298" evidence="2">
    <location>
        <begin position="22"/>
        <end position="366"/>
    </location>
</feature>
<keyword evidence="2" id="KW-0732">Signal</keyword>
<dbReference type="GO" id="GO:0071281">
    <property type="term" value="P:cellular response to iron ion"/>
    <property type="evidence" value="ECO:0007669"/>
    <property type="project" value="TreeGrafter"/>
</dbReference>
<evidence type="ECO:0000313" key="6">
    <source>
        <dbReference type="Proteomes" id="UP000095765"/>
    </source>
</evidence>
<dbReference type="InterPro" id="IPR002491">
    <property type="entry name" value="ABC_transptr_periplasmic_BD"/>
</dbReference>
<dbReference type="PROSITE" id="PS51257">
    <property type="entry name" value="PROKAR_LIPOPROTEIN"/>
    <property type="match status" value="1"/>
</dbReference>
<dbReference type="EMBL" id="QVME01000001">
    <property type="protein sequence ID" value="RGE69553.1"/>
    <property type="molecule type" value="Genomic_DNA"/>
</dbReference>
<evidence type="ECO:0000256" key="1">
    <source>
        <dbReference type="ARBA" id="ARBA00008814"/>
    </source>
</evidence>
<dbReference type="InterPro" id="IPR050902">
    <property type="entry name" value="ABC_Transporter_SBP"/>
</dbReference>
<dbReference type="Gene3D" id="1.20.58.2180">
    <property type="match status" value="1"/>
</dbReference>
<feature type="domain" description="Fe/B12 periplasmic-binding" evidence="3">
    <location>
        <begin position="65"/>
        <end position="330"/>
    </location>
</feature>
<dbReference type="EMBL" id="CZBE01000011">
    <property type="protein sequence ID" value="CUP74650.1"/>
    <property type="molecule type" value="Genomic_DNA"/>
</dbReference>
<dbReference type="OrthoDB" id="9787830at2"/>
<dbReference type="Pfam" id="PF01497">
    <property type="entry name" value="Peripla_BP_2"/>
    <property type="match status" value="1"/>
</dbReference>